<gene>
    <name evidence="1" type="ORF">SUH3_04210</name>
</gene>
<evidence type="ECO:0000313" key="2">
    <source>
        <dbReference type="Proteomes" id="UP000027746"/>
    </source>
</evidence>
<reference evidence="1 2" key="1">
    <citation type="submission" date="2014-01" db="EMBL/GenBank/DDBJ databases">
        <title>Sulfitobacter sp. H3 (MCCC 1A00686) Genome Sequencing.</title>
        <authorList>
            <person name="Lai Q."/>
            <person name="Hong Z."/>
        </authorList>
    </citation>
    <scope>NUCLEOTIDE SEQUENCE [LARGE SCALE GENOMIC DNA]</scope>
    <source>
        <strain evidence="1 2">H3</strain>
    </source>
</reference>
<accession>A0A073J940</accession>
<comment type="caution">
    <text evidence="1">The sequence shown here is derived from an EMBL/GenBank/DDBJ whole genome shotgun (WGS) entry which is preliminary data.</text>
</comment>
<dbReference type="AlphaFoldDB" id="A0A073J940"/>
<sequence>MTHTMTPSMSRTLRAEGAAIFVAALWAFHLSGASWWLFAALILAPDLAMLGYLAGPRIGAICYNLIHSYTPVLAIGAILYALDSPAALPLTAILVAHIGMDRAMGYGLKHTSGFKDTHLDVFS</sequence>
<protein>
    <recommendedName>
        <fullName evidence="3">DUF4260 domain-containing protein</fullName>
    </recommendedName>
</protein>
<evidence type="ECO:0000313" key="1">
    <source>
        <dbReference type="EMBL" id="KEJ98206.1"/>
    </source>
</evidence>
<proteinExistence type="predicted"/>
<evidence type="ECO:0008006" key="3">
    <source>
        <dbReference type="Google" id="ProtNLM"/>
    </source>
</evidence>
<dbReference type="EMBL" id="JAMD01000001">
    <property type="protein sequence ID" value="KEJ98206.1"/>
    <property type="molecule type" value="Genomic_DNA"/>
</dbReference>
<dbReference type="InterPro" id="IPR025356">
    <property type="entry name" value="DUF4260"/>
</dbReference>
<keyword evidence="2" id="KW-1185">Reference proteome</keyword>
<dbReference type="Pfam" id="PF14079">
    <property type="entry name" value="DUF4260"/>
    <property type="match status" value="1"/>
</dbReference>
<dbReference type="GeneID" id="68870762"/>
<name>A0A073J940_9RHOB</name>
<dbReference type="RefSeq" id="WP_051693917.1">
    <property type="nucleotide sequence ID" value="NZ_CP054599.1"/>
</dbReference>
<dbReference type="Proteomes" id="UP000027746">
    <property type="component" value="Unassembled WGS sequence"/>
</dbReference>
<organism evidence="1 2">
    <name type="scientific">Pseudosulfitobacter pseudonitzschiae</name>
    <dbReference type="NCBI Taxonomy" id="1402135"/>
    <lineage>
        <taxon>Bacteria</taxon>
        <taxon>Pseudomonadati</taxon>
        <taxon>Pseudomonadota</taxon>
        <taxon>Alphaproteobacteria</taxon>
        <taxon>Rhodobacterales</taxon>
        <taxon>Roseobacteraceae</taxon>
        <taxon>Pseudosulfitobacter</taxon>
    </lineage>
</organism>